<dbReference type="Pfam" id="PF00393">
    <property type="entry name" value="6PGD"/>
    <property type="match status" value="1"/>
</dbReference>
<dbReference type="InterPro" id="IPR006183">
    <property type="entry name" value="Pgluconate_DH"/>
</dbReference>
<feature type="binding site" description="in other chain" evidence="13">
    <location>
        <begin position="187"/>
        <end position="188"/>
    </location>
    <ligand>
        <name>substrate</name>
        <note>ligand shared between dimeric partners</note>
    </ligand>
</feature>
<evidence type="ECO:0000256" key="5">
    <source>
        <dbReference type="ARBA" id="ARBA00013011"/>
    </source>
</evidence>
<feature type="binding site" evidence="14">
    <location>
        <begin position="34"/>
        <end position="36"/>
    </location>
    <ligand>
        <name>NADP(+)</name>
        <dbReference type="ChEBI" id="CHEBI:58349"/>
    </ligand>
</feature>
<dbReference type="GO" id="GO:0050661">
    <property type="term" value="F:NADP binding"/>
    <property type="evidence" value="ECO:0007669"/>
    <property type="project" value="InterPro"/>
</dbReference>
<dbReference type="InterPro" id="IPR006114">
    <property type="entry name" value="6PGDH_C"/>
</dbReference>
<feature type="active site" description="Proton donor" evidence="12">
    <location>
        <position position="191"/>
    </location>
</feature>
<dbReference type="EMBL" id="CP000051">
    <property type="protein sequence ID" value="AAX50314.1"/>
    <property type="molecule type" value="Genomic_DNA"/>
</dbReference>
<feature type="binding site" description="in other chain" evidence="13">
    <location>
        <position position="288"/>
    </location>
    <ligand>
        <name>substrate</name>
        <note>ligand shared between dimeric partners</note>
    </ligand>
</feature>
<comment type="catalytic activity">
    <reaction evidence="10 11 15">
        <text>6-phospho-D-gluconate + NADP(+) = D-ribulose 5-phosphate + CO2 + NADPH</text>
        <dbReference type="Rhea" id="RHEA:10116"/>
        <dbReference type="ChEBI" id="CHEBI:16526"/>
        <dbReference type="ChEBI" id="CHEBI:57783"/>
        <dbReference type="ChEBI" id="CHEBI:58121"/>
        <dbReference type="ChEBI" id="CHEBI:58349"/>
        <dbReference type="ChEBI" id="CHEBI:58759"/>
        <dbReference type="EC" id="1.1.1.44"/>
    </reaction>
</comment>
<keyword evidence="7 11" id="KW-0560">Oxidoreductase</keyword>
<dbReference type="SUPFAM" id="SSF51735">
    <property type="entry name" value="NAD(P)-binding Rossmann-fold domains"/>
    <property type="match status" value="1"/>
</dbReference>
<proteinExistence type="inferred from homology"/>
<evidence type="ECO:0000256" key="12">
    <source>
        <dbReference type="PIRSR" id="PIRSR000109-1"/>
    </source>
</evidence>
<evidence type="ECO:0000256" key="14">
    <source>
        <dbReference type="PIRSR" id="PIRSR000109-3"/>
    </source>
</evidence>
<dbReference type="GO" id="GO:0019521">
    <property type="term" value="P:D-gluconate metabolic process"/>
    <property type="evidence" value="ECO:0007669"/>
    <property type="project" value="UniProtKB-KW"/>
</dbReference>
<dbReference type="Gene3D" id="3.40.50.720">
    <property type="entry name" value="NAD(P)-binding Rossmann-like Domain"/>
    <property type="match status" value="1"/>
</dbReference>
<feature type="binding site" evidence="13">
    <location>
        <position position="448"/>
    </location>
    <ligand>
        <name>substrate</name>
        <note>ligand shared between dimeric partners</note>
    </ligand>
</feature>
<dbReference type="PROSITE" id="PS00461">
    <property type="entry name" value="6PGD"/>
    <property type="match status" value="1"/>
</dbReference>
<feature type="binding site" description="in other chain" evidence="13">
    <location>
        <position position="261"/>
    </location>
    <ligand>
        <name>substrate</name>
        <note>ligand shared between dimeric partners</note>
    </ligand>
</feature>
<feature type="binding site" description="in other chain" evidence="13">
    <location>
        <position position="192"/>
    </location>
    <ligand>
        <name>substrate</name>
        <note>ligand shared between dimeric partners</note>
    </ligand>
</feature>
<evidence type="ECO:0000256" key="2">
    <source>
        <dbReference type="ARBA" id="ARBA00004874"/>
    </source>
</evidence>
<dbReference type="UniPathway" id="UPA00115">
    <property type="reaction ID" value="UER00410"/>
</dbReference>
<dbReference type="RefSeq" id="WP_011324548.1">
    <property type="nucleotide sequence ID" value="NC_007429.1"/>
</dbReference>
<dbReference type="InterPro" id="IPR036291">
    <property type="entry name" value="NAD(P)-bd_dom_sf"/>
</dbReference>
<evidence type="ECO:0000256" key="9">
    <source>
        <dbReference type="ARBA" id="ARBA00023126"/>
    </source>
</evidence>
<keyword evidence="9 11" id="KW-0570">Pentose shunt</keyword>
<evidence type="ECO:0000313" key="17">
    <source>
        <dbReference type="EMBL" id="AAX50314.1"/>
    </source>
</evidence>
<comment type="pathway">
    <text evidence="2 11 15">Carbohydrate degradation; pentose phosphate pathway; D-ribulose 5-phosphate from D-glucose 6-phosphate (oxidative stage): step 3/3.</text>
</comment>
<keyword evidence="8 15" id="KW-0311">Gluconate utilization</keyword>
<feature type="binding site" evidence="14">
    <location>
        <position position="104"/>
    </location>
    <ligand>
        <name>NADP(+)</name>
        <dbReference type="ChEBI" id="CHEBI:58349"/>
    </ligand>
</feature>
<dbReference type="Gene3D" id="1.10.1040.10">
    <property type="entry name" value="N-(1-d-carboxylethyl)-l-norvaline Dehydrogenase, domain 2"/>
    <property type="match status" value="1"/>
</dbReference>
<evidence type="ECO:0000259" key="16">
    <source>
        <dbReference type="SMART" id="SM01350"/>
    </source>
</evidence>
<dbReference type="SUPFAM" id="SSF48179">
    <property type="entry name" value="6-phosphogluconate dehydrogenase C-terminal domain-like"/>
    <property type="match status" value="1"/>
</dbReference>
<dbReference type="KEGG" id="cta:CTA_0068"/>
<dbReference type="NCBIfam" id="NF006765">
    <property type="entry name" value="PRK09287.1"/>
    <property type="match status" value="1"/>
</dbReference>
<feature type="domain" description="6-phosphogluconate dehydrogenase C-terminal" evidence="16">
    <location>
        <begin position="180"/>
        <end position="472"/>
    </location>
</feature>
<feature type="binding site" description="in other chain" evidence="13">
    <location>
        <position position="104"/>
    </location>
    <ligand>
        <name>substrate</name>
        <note>ligand shared between dimeric partners</note>
    </ligand>
</feature>
<dbReference type="Gene3D" id="1.20.5.320">
    <property type="entry name" value="6-Phosphogluconate Dehydrogenase, domain 3"/>
    <property type="match status" value="1"/>
</dbReference>
<feature type="binding site" description="in other chain" evidence="13">
    <location>
        <begin position="130"/>
        <end position="132"/>
    </location>
    <ligand>
        <name>substrate</name>
        <note>ligand shared between dimeric partners</note>
    </ligand>
</feature>
<evidence type="ECO:0000256" key="15">
    <source>
        <dbReference type="RuleBase" id="RU000485"/>
    </source>
</evidence>
<gene>
    <name evidence="17" type="primary">gnd</name>
    <name evidence="17" type="ordered locus">CTA_0068</name>
</gene>
<feature type="binding site" evidence="14">
    <location>
        <begin position="11"/>
        <end position="16"/>
    </location>
    <ligand>
        <name>NADP(+)</name>
        <dbReference type="ChEBI" id="CHEBI:58349"/>
    </ligand>
</feature>
<keyword evidence="18" id="KW-1185">Reference proteome</keyword>
<dbReference type="PRINTS" id="PR00076">
    <property type="entry name" value="6PGDHDRGNASE"/>
</dbReference>
<dbReference type="PIRSF" id="PIRSF000109">
    <property type="entry name" value="6PGD"/>
    <property type="match status" value="1"/>
</dbReference>
<dbReference type="AlphaFoldDB" id="A0A0H2X1B6"/>
<protein>
    <recommendedName>
        <fullName evidence="6 11">6-phosphogluconate dehydrogenase, decarboxylating</fullName>
        <ecNumber evidence="5 11">1.1.1.44</ecNumber>
    </recommendedName>
</protein>
<name>A0A0H2X1B6_CHLTA</name>
<organism evidence="17 18">
    <name type="scientific">Chlamydia trachomatis serovar A (strain ATCC VR-571B / DSM 19440 / HAR-13)</name>
    <dbReference type="NCBI Taxonomy" id="315277"/>
    <lineage>
        <taxon>Bacteria</taxon>
        <taxon>Pseudomonadati</taxon>
        <taxon>Chlamydiota</taxon>
        <taxon>Chlamydiia</taxon>
        <taxon>Chlamydiales</taxon>
        <taxon>Chlamydiaceae</taxon>
        <taxon>Chlamydia/Chlamydophila group</taxon>
        <taxon>Chlamydia</taxon>
    </lineage>
</organism>
<reference evidence="17 18" key="1">
    <citation type="journal article" date="2005" name="Infect. Immun.">
        <title>Comparative genomic analysis of Chlamydia trachomatis oculotropic and genitotropic strains.</title>
        <authorList>
            <person name="Carlson J.H."/>
            <person name="Porcella S.F."/>
            <person name="McClarty G."/>
            <person name="Caldwell H.D."/>
        </authorList>
    </citation>
    <scope>NUCLEOTIDE SEQUENCE [LARGE SCALE GENOMIC DNA]</scope>
    <source>
        <strain evidence="18">ATCC VR-571B / DSM 19440 / HAR-13</strain>
    </source>
</reference>
<dbReference type="FunFam" id="3.40.50.720:FF:000007">
    <property type="entry name" value="6-phosphogluconate dehydrogenase, decarboxylating"/>
    <property type="match status" value="1"/>
</dbReference>
<evidence type="ECO:0000256" key="8">
    <source>
        <dbReference type="ARBA" id="ARBA00023064"/>
    </source>
</evidence>
<dbReference type="Pfam" id="PF03446">
    <property type="entry name" value="NAD_binding_2"/>
    <property type="match status" value="1"/>
</dbReference>
<evidence type="ECO:0000256" key="6">
    <source>
        <dbReference type="ARBA" id="ARBA00018193"/>
    </source>
</evidence>
<evidence type="ECO:0000256" key="4">
    <source>
        <dbReference type="ARBA" id="ARBA00011738"/>
    </source>
</evidence>
<evidence type="ECO:0000256" key="10">
    <source>
        <dbReference type="ARBA" id="ARBA00048640"/>
    </source>
</evidence>
<dbReference type="EC" id="1.1.1.44" evidence="5 11"/>
<dbReference type="GO" id="GO:0004616">
    <property type="term" value="F:phosphogluconate dehydrogenase (decarboxylating) activity"/>
    <property type="evidence" value="ECO:0007669"/>
    <property type="project" value="UniProtKB-EC"/>
</dbReference>
<dbReference type="SMART" id="SM01350">
    <property type="entry name" value="6PGD"/>
    <property type="match status" value="1"/>
</dbReference>
<evidence type="ECO:0000256" key="1">
    <source>
        <dbReference type="ARBA" id="ARBA00002526"/>
    </source>
</evidence>
<evidence type="ECO:0000313" key="18">
    <source>
        <dbReference type="Proteomes" id="UP000002532"/>
    </source>
</evidence>
<comment type="function">
    <text evidence="1 11">Catalyzes the oxidative decarboxylation of 6-phosphogluconate to ribulose 5-phosphate and CO(2), with concomitant reduction of NADP to NADPH.</text>
</comment>
<feature type="binding site" evidence="13">
    <location>
        <position position="454"/>
    </location>
    <ligand>
        <name>substrate</name>
        <note>ligand shared between dimeric partners</note>
    </ligand>
</feature>
<comment type="subunit">
    <text evidence="4 11">Homodimer.</text>
</comment>
<dbReference type="GO" id="GO:0006098">
    <property type="term" value="P:pentose-phosphate shunt"/>
    <property type="evidence" value="ECO:0007669"/>
    <property type="project" value="UniProtKB-UniPathway"/>
</dbReference>
<dbReference type="NCBIfam" id="TIGR00873">
    <property type="entry name" value="gnd"/>
    <property type="match status" value="1"/>
</dbReference>
<feature type="active site" description="Proton acceptor" evidence="12">
    <location>
        <position position="184"/>
    </location>
</feature>
<evidence type="ECO:0000256" key="3">
    <source>
        <dbReference type="ARBA" id="ARBA00008419"/>
    </source>
</evidence>
<evidence type="ECO:0000256" key="11">
    <source>
        <dbReference type="PIRNR" id="PIRNR000109"/>
    </source>
</evidence>
<dbReference type="Proteomes" id="UP000002532">
    <property type="component" value="Chromosome"/>
</dbReference>
<evidence type="ECO:0000256" key="7">
    <source>
        <dbReference type="ARBA" id="ARBA00023002"/>
    </source>
</evidence>
<dbReference type="InterPro" id="IPR008927">
    <property type="entry name" value="6-PGluconate_DH-like_C_sf"/>
</dbReference>
<comment type="similarity">
    <text evidence="3 11 15">Belongs to the 6-phosphogluconate dehydrogenase family.</text>
</comment>
<dbReference type="InterPro" id="IPR006115">
    <property type="entry name" value="6PGDH_NADP-bd"/>
</dbReference>
<accession>A0A0H2X1B6</accession>
<sequence>MAPNTDIGLIGLAVMGKNLVLNMVDHGFSVSVYNRSPAKTEEFLKDHGESGALQGFTTIQEFVQSLKRPRKIMIMIKAGAPVDEMIASLLPFLEEGDILIDGGNSYYLDSERRYVDLKKEGILFVGIGVSGGEEGARKGPSIMPGGNIDAWPAIAPIFQSIAAQVDGRPCCSWIGTGGAGHFVKAVHNGIEYGDIQLICETYEILKTRLNLSLEQIGNIFFEWNQTDLNSYLIGAAAAVLIAKDENGNAIASTILDVAGQKGTGRWVAEDAIKAGVPMSLIIESVLARYLSTWKEVRTKAAQEFPGIPLLCQPPQEASAFIENVREALYAAKIISYAQGFMLLKQVSQDKGWDLNLGELALIWRGGCIIQSAFLDKIHQGFENSPEAHSLILQDYFKKVLFDSETGFRRAVLHAIGSGVAIPCLSSALSFYDGYRTVDSSLFLVQGLRDYFGAHGYERRDCPRGEFYHTDWLETKKTFRV</sequence>
<dbReference type="InterPro" id="IPR006184">
    <property type="entry name" value="6PGdom_BS"/>
</dbReference>
<dbReference type="HOGENOM" id="CLU_024540_4_2_0"/>
<dbReference type="FunFam" id="1.10.1040.10:FF:000002">
    <property type="entry name" value="6-phosphogluconate dehydrogenase, decarboxylating"/>
    <property type="match status" value="1"/>
</dbReference>
<dbReference type="InterPro" id="IPR006113">
    <property type="entry name" value="6PGDH_Gnd/GntZ"/>
</dbReference>
<feature type="binding site" evidence="14">
    <location>
        <begin position="76"/>
        <end position="78"/>
    </location>
    <ligand>
        <name>NADP(+)</name>
        <dbReference type="ChEBI" id="CHEBI:58349"/>
    </ligand>
</feature>
<dbReference type="PANTHER" id="PTHR11811">
    <property type="entry name" value="6-PHOSPHOGLUCONATE DEHYDROGENASE"/>
    <property type="match status" value="1"/>
</dbReference>
<dbReference type="InterPro" id="IPR013328">
    <property type="entry name" value="6PGD_dom2"/>
</dbReference>
<keyword evidence="11 15" id="KW-0521">NADP</keyword>
<evidence type="ECO:0000256" key="13">
    <source>
        <dbReference type="PIRSR" id="PIRSR000109-2"/>
    </source>
</evidence>